<dbReference type="InterPro" id="IPR006683">
    <property type="entry name" value="Thioestr_dom"/>
</dbReference>
<dbReference type="GO" id="GO:0005739">
    <property type="term" value="C:mitochondrion"/>
    <property type="evidence" value="ECO:0007669"/>
    <property type="project" value="UniProtKB-SubCell"/>
</dbReference>
<proteinExistence type="inferred from homology"/>
<name>A0A2A6B847_PRIPA</name>
<evidence type="ECO:0000256" key="16">
    <source>
        <dbReference type="ARBA" id="ARBA00050199"/>
    </source>
</evidence>
<dbReference type="SUPFAM" id="SSF54637">
    <property type="entry name" value="Thioesterase/thiol ester dehydrase-isomerase"/>
    <property type="match status" value="3"/>
</dbReference>
<evidence type="ECO:0000256" key="19">
    <source>
        <dbReference type="ARBA" id="ARBA00064709"/>
    </source>
</evidence>
<protein>
    <recommendedName>
        <fullName evidence="20">Acyl-coenzyme A thioesterase 13</fullName>
    </recommendedName>
    <alternativeName>
        <fullName evidence="22">Hotdog-fold thioesterase superfamily member 2</fullName>
    </alternativeName>
    <alternativeName>
        <fullName evidence="21">Palmitoyl-CoA hydrolase</fullName>
    </alternativeName>
    <alternativeName>
        <fullName evidence="23">Thioesterase superfamily member 2</fullName>
    </alternativeName>
</protein>
<accession>A0A8R1YA20</accession>
<dbReference type="CDD" id="cd03443">
    <property type="entry name" value="PaaI_thioesterase"/>
    <property type="match status" value="2"/>
</dbReference>
<dbReference type="GO" id="GO:0005634">
    <property type="term" value="C:nucleus"/>
    <property type="evidence" value="ECO:0007669"/>
    <property type="project" value="UniProtKB-SubCell"/>
</dbReference>
<dbReference type="Pfam" id="PF03061">
    <property type="entry name" value="4HBT"/>
    <property type="match status" value="2"/>
</dbReference>
<comment type="catalytic activity">
    <reaction evidence="16">
        <text>hexanoyl-CoA + H2O = hexanoate + CoA + H(+)</text>
        <dbReference type="Rhea" id="RHEA:40115"/>
        <dbReference type="ChEBI" id="CHEBI:15377"/>
        <dbReference type="ChEBI" id="CHEBI:15378"/>
        <dbReference type="ChEBI" id="CHEBI:17120"/>
        <dbReference type="ChEBI" id="CHEBI:57287"/>
        <dbReference type="ChEBI" id="CHEBI:62620"/>
    </reaction>
    <physiologicalReaction direction="left-to-right" evidence="16">
        <dbReference type="Rhea" id="RHEA:40116"/>
    </physiologicalReaction>
</comment>
<comment type="catalytic activity">
    <reaction evidence="14">
        <text>decanoyl-CoA + H2O = decanoate + CoA + H(+)</text>
        <dbReference type="Rhea" id="RHEA:40059"/>
        <dbReference type="ChEBI" id="CHEBI:15377"/>
        <dbReference type="ChEBI" id="CHEBI:15378"/>
        <dbReference type="ChEBI" id="CHEBI:27689"/>
        <dbReference type="ChEBI" id="CHEBI:57287"/>
        <dbReference type="ChEBI" id="CHEBI:61430"/>
    </reaction>
    <physiologicalReaction direction="left-to-right" evidence="14">
        <dbReference type="Rhea" id="RHEA:40060"/>
    </physiologicalReaction>
</comment>
<evidence type="ECO:0000313" key="26">
    <source>
        <dbReference type="Proteomes" id="UP000005239"/>
    </source>
</evidence>
<evidence type="ECO:0000256" key="20">
    <source>
        <dbReference type="ARBA" id="ARBA00067273"/>
    </source>
</evidence>
<evidence type="ECO:0000256" key="5">
    <source>
        <dbReference type="ARBA" id="ARBA00008324"/>
    </source>
</evidence>
<dbReference type="AlphaFoldDB" id="A0A2A6B847"/>
<keyword evidence="8" id="KW-0007">Acetylation</keyword>
<evidence type="ECO:0000259" key="24">
    <source>
        <dbReference type="Pfam" id="PF03061"/>
    </source>
</evidence>
<comment type="catalytic activity">
    <reaction evidence="17">
        <text>a fatty acyl-CoA + H2O = a fatty acid + CoA + H(+)</text>
        <dbReference type="Rhea" id="RHEA:16781"/>
        <dbReference type="ChEBI" id="CHEBI:15377"/>
        <dbReference type="ChEBI" id="CHEBI:15378"/>
        <dbReference type="ChEBI" id="CHEBI:28868"/>
        <dbReference type="ChEBI" id="CHEBI:57287"/>
        <dbReference type="ChEBI" id="CHEBI:77636"/>
    </reaction>
    <physiologicalReaction direction="left-to-right" evidence="17">
        <dbReference type="Rhea" id="RHEA:16782"/>
    </physiologicalReaction>
</comment>
<keyword evidence="10" id="KW-0496">Mitochondrion</keyword>
<comment type="similarity">
    <text evidence="5">Belongs to the thioesterase PaaI family.</text>
</comment>
<gene>
    <name evidence="25" type="primary">WBGene00094626</name>
</gene>
<dbReference type="EnsemblMetazoa" id="PPA05072.1">
    <property type="protein sequence ID" value="PPA05072.1"/>
    <property type="gene ID" value="WBGene00094626"/>
</dbReference>
<keyword evidence="7" id="KW-0378">Hydrolase</keyword>
<evidence type="ECO:0000256" key="23">
    <source>
        <dbReference type="ARBA" id="ARBA00083956"/>
    </source>
</evidence>
<dbReference type="Proteomes" id="UP000005239">
    <property type="component" value="Unassembled WGS sequence"/>
</dbReference>
<evidence type="ECO:0000256" key="12">
    <source>
        <dbReference type="ARBA" id="ARBA00023242"/>
    </source>
</evidence>
<dbReference type="InterPro" id="IPR029069">
    <property type="entry name" value="HotDog_dom_sf"/>
</dbReference>
<evidence type="ECO:0000256" key="18">
    <source>
        <dbReference type="ARBA" id="ARBA00058205"/>
    </source>
</evidence>
<evidence type="ECO:0000256" key="2">
    <source>
        <dbReference type="ARBA" id="ARBA00004173"/>
    </source>
</evidence>
<evidence type="ECO:0000256" key="14">
    <source>
        <dbReference type="ARBA" id="ARBA00047969"/>
    </source>
</evidence>
<keyword evidence="11" id="KW-0206">Cytoskeleton</keyword>
<evidence type="ECO:0000256" key="3">
    <source>
        <dbReference type="ARBA" id="ARBA00004186"/>
    </source>
</evidence>
<dbReference type="GO" id="GO:0005829">
    <property type="term" value="C:cytosol"/>
    <property type="evidence" value="ECO:0007669"/>
    <property type="project" value="UniProtKB-SubCell"/>
</dbReference>
<dbReference type="PANTHER" id="PTHR21660:SF59">
    <property type="entry name" value="THIOESTERASE DOMAIN-CONTAINING PROTEIN"/>
    <property type="match status" value="1"/>
</dbReference>
<evidence type="ECO:0000256" key="10">
    <source>
        <dbReference type="ARBA" id="ARBA00023128"/>
    </source>
</evidence>
<evidence type="ECO:0000256" key="15">
    <source>
        <dbReference type="ARBA" id="ARBA00048074"/>
    </source>
</evidence>
<organism evidence="25 26">
    <name type="scientific">Pristionchus pacificus</name>
    <name type="common">Parasitic nematode worm</name>
    <dbReference type="NCBI Taxonomy" id="54126"/>
    <lineage>
        <taxon>Eukaryota</taxon>
        <taxon>Metazoa</taxon>
        <taxon>Ecdysozoa</taxon>
        <taxon>Nematoda</taxon>
        <taxon>Chromadorea</taxon>
        <taxon>Rhabditida</taxon>
        <taxon>Rhabditina</taxon>
        <taxon>Diplogasteromorpha</taxon>
        <taxon>Diplogasteroidea</taxon>
        <taxon>Neodiplogasteridae</taxon>
        <taxon>Pristionchus</taxon>
    </lineage>
</organism>
<dbReference type="InterPro" id="IPR003736">
    <property type="entry name" value="PAAI_dom"/>
</dbReference>
<dbReference type="FunFam" id="3.10.129.10:FF:000021">
    <property type="entry name" value="Acyl-coenzyme A thioesterase 13"/>
    <property type="match status" value="1"/>
</dbReference>
<comment type="subunit">
    <text evidence="19">Homotetramer. Interacts with PCTP.</text>
</comment>
<evidence type="ECO:0000256" key="4">
    <source>
        <dbReference type="ARBA" id="ARBA00004514"/>
    </source>
</evidence>
<evidence type="ECO:0000256" key="1">
    <source>
        <dbReference type="ARBA" id="ARBA00004123"/>
    </source>
</evidence>
<feature type="domain" description="Thioesterase" evidence="24">
    <location>
        <begin position="315"/>
        <end position="378"/>
    </location>
</feature>
<reference evidence="26" key="1">
    <citation type="journal article" date="2008" name="Nat. Genet.">
        <title>The Pristionchus pacificus genome provides a unique perspective on nematode lifestyle and parasitism.</title>
        <authorList>
            <person name="Dieterich C."/>
            <person name="Clifton S.W."/>
            <person name="Schuster L.N."/>
            <person name="Chinwalla A."/>
            <person name="Delehaunty K."/>
            <person name="Dinkelacker I."/>
            <person name="Fulton L."/>
            <person name="Fulton R."/>
            <person name="Godfrey J."/>
            <person name="Minx P."/>
            <person name="Mitreva M."/>
            <person name="Roeseler W."/>
            <person name="Tian H."/>
            <person name="Witte H."/>
            <person name="Yang S.P."/>
            <person name="Wilson R.K."/>
            <person name="Sommer R.J."/>
        </authorList>
    </citation>
    <scope>NUCLEOTIDE SEQUENCE [LARGE SCALE GENOMIC DNA]</scope>
    <source>
        <strain evidence="26">PS312</strain>
    </source>
</reference>
<dbReference type="InterPro" id="IPR039298">
    <property type="entry name" value="ACOT13"/>
</dbReference>
<keyword evidence="9" id="KW-0443">Lipid metabolism</keyword>
<evidence type="ECO:0000313" key="25">
    <source>
        <dbReference type="EnsemblMetazoa" id="PPA05072.1"/>
    </source>
</evidence>
<reference evidence="25" key="2">
    <citation type="submission" date="2022-06" db="UniProtKB">
        <authorList>
            <consortium name="EnsemblMetazoa"/>
        </authorList>
    </citation>
    <scope>IDENTIFICATION</scope>
    <source>
        <strain evidence="25">PS312</strain>
    </source>
</reference>
<dbReference type="GO" id="GO:0047617">
    <property type="term" value="F:fatty acyl-CoA hydrolase activity"/>
    <property type="evidence" value="ECO:0000318"/>
    <property type="project" value="GO_Central"/>
</dbReference>
<evidence type="ECO:0000256" key="21">
    <source>
        <dbReference type="ARBA" id="ARBA00075657"/>
    </source>
</evidence>
<accession>A0A2A6B847</accession>
<evidence type="ECO:0000256" key="11">
    <source>
        <dbReference type="ARBA" id="ARBA00023212"/>
    </source>
</evidence>
<evidence type="ECO:0000256" key="22">
    <source>
        <dbReference type="ARBA" id="ARBA00081533"/>
    </source>
</evidence>
<dbReference type="NCBIfam" id="TIGR00369">
    <property type="entry name" value="unchar_dom_1"/>
    <property type="match status" value="1"/>
</dbReference>
<evidence type="ECO:0000256" key="6">
    <source>
        <dbReference type="ARBA" id="ARBA00022490"/>
    </source>
</evidence>
<keyword evidence="12" id="KW-0539">Nucleus</keyword>
<dbReference type="GO" id="GO:0005819">
    <property type="term" value="C:spindle"/>
    <property type="evidence" value="ECO:0007669"/>
    <property type="project" value="UniProtKB-SubCell"/>
</dbReference>
<dbReference type="OrthoDB" id="46529at2759"/>
<comment type="catalytic activity">
    <reaction evidence="15">
        <text>dodecanoyl-CoA + H2O = dodecanoate + CoA + H(+)</text>
        <dbReference type="Rhea" id="RHEA:30135"/>
        <dbReference type="ChEBI" id="CHEBI:15377"/>
        <dbReference type="ChEBI" id="CHEBI:15378"/>
        <dbReference type="ChEBI" id="CHEBI:18262"/>
        <dbReference type="ChEBI" id="CHEBI:57287"/>
        <dbReference type="ChEBI" id="CHEBI:57375"/>
    </reaction>
    <physiologicalReaction direction="left-to-right" evidence="15">
        <dbReference type="Rhea" id="RHEA:30136"/>
    </physiologicalReaction>
</comment>
<evidence type="ECO:0000256" key="17">
    <source>
        <dbReference type="ARBA" id="ARBA00052976"/>
    </source>
</evidence>
<keyword evidence="6" id="KW-0963">Cytoplasm</keyword>
<sequence>MAAKKYFDIMKMFLQMEKGSKNYSSIVNTCRVIKADEGKISVEFEVDDRMTNHFGTLHGGCSATMVDVITTGALVATPRGMPGVSVDLHMTYLAAAKLGDTVQLDAEVIRQGKSMAFTKASLYRKPEMTLIATGLHTKAFPAHATIRKDVLEASSKVKMATKKYFDIITMFLQIRKGTKNYSSIVNTVDDRMTNHFGTLHGGCSATMVDVITTGALVTTPKGMIDRPSEMAVRVAAKLAAGLKTIGPVNPLHYRAMLRFFEMDREDATFTGLVWDARITNVEELKMSAEFMVTENKVRFIIVQIDLWSLFPIQHFGTLHGGCSATMVDCLTCAALIVATGRPAVSVNLNMSYMNPAPLGTLVRIDAQVVKIGNSLAYTMADLIGVKKDGVEIEIASAKHTLAFSKRVYVRERTERQFNIS</sequence>
<comment type="subcellular location">
    <subcellularLocation>
        <location evidence="3">Cytoplasm</location>
        <location evidence="3">Cytoskeleton</location>
        <location evidence="3">Spindle</location>
    </subcellularLocation>
    <subcellularLocation>
        <location evidence="4">Cytoplasm</location>
        <location evidence="4">Cytosol</location>
    </subcellularLocation>
    <subcellularLocation>
        <location evidence="2">Mitochondrion</location>
    </subcellularLocation>
    <subcellularLocation>
        <location evidence="1">Nucleus</location>
    </subcellularLocation>
</comment>
<evidence type="ECO:0000256" key="8">
    <source>
        <dbReference type="ARBA" id="ARBA00022990"/>
    </source>
</evidence>
<comment type="catalytic activity">
    <reaction evidence="13">
        <text>octanoyl-CoA + H2O = octanoate + CoA + H(+)</text>
        <dbReference type="Rhea" id="RHEA:30143"/>
        <dbReference type="ChEBI" id="CHEBI:15377"/>
        <dbReference type="ChEBI" id="CHEBI:15378"/>
        <dbReference type="ChEBI" id="CHEBI:25646"/>
        <dbReference type="ChEBI" id="CHEBI:57287"/>
        <dbReference type="ChEBI" id="CHEBI:57386"/>
    </reaction>
    <physiologicalReaction direction="left-to-right" evidence="13">
        <dbReference type="Rhea" id="RHEA:30144"/>
    </physiologicalReaction>
</comment>
<dbReference type="GO" id="GO:0006629">
    <property type="term" value="P:lipid metabolic process"/>
    <property type="evidence" value="ECO:0007669"/>
    <property type="project" value="UniProtKB-KW"/>
</dbReference>
<keyword evidence="26" id="KW-1185">Reference proteome</keyword>
<evidence type="ECO:0000256" key="7">
    <source>
        <dbReference type="ARBA" id="ARBA00022801"/>
    </source>
</evidence>
<dbReference type="Gene3D" id="3.10.129.10">
    <property type="entry name" value="Hotdog Thioesterase"/>
    <property type="match status" value="3"/>
</dbReference>
<evidence type="ECO:0000256" key="13">
    <source>
        <dbReference type="ARBA" id="ARBA00047588"/>
    </source>
</evidence>
<feature type="domain" description="Thioesterase" evidence="24">
    <location>
        <begin position="54"/>
        <end position="129"/>
    </location>
</feature>
<comment type="function">
    <text evidence="18">Catalyzes the hydrolysis of acyl-CoAs into free fatty acids and coenzyme A (CoASH), regulating their respective intracellular levels. Has acyl-CoA thioesterase activity towards medium (C12) and long-chain (C18) fatty acyl-CoA substrates. Can also hydrolyze 3-hydroxyphenylacetyl-CoA and 3,4-dihydroxyphenylacetyl-CoA (in vitro). May play a role in controlling adaptive thermogenesis.</text>
</comment>
<evidence type="ECO:0000256" key="9">
    <source>
        <dbReference type="ARBA" id="ARBA00023098"/>
    </source>
</evidence>
<dbReference type="PANTHER" id="PTHR21660">
    <property type="entry name" value="THIOESTERASE SUPERFAMILY MEMBER-RELATED"/>
    <property type="match status" value="1"/>
</dbReference>